<name>A0A8J7FNL3_9FLAO</name>
<dbReference type="InterPro" id="IPR011639">
    <property type="entry name" value="MethylTrfase_TaqI-like_dom"/>
</dbReference>
<dbReference type="EC" id="2.1.1.72" evidence="1"/>
<keyword evidence="2 10" id="KW-0489">Methyltransferase</keyword>
<dbReference type="PRINTS" id="PR00507">
    <property type="entry name" value="N12N6MTFRASE"/>
</dbReference>
<evidence type="ECO:0000313" key="11">
    <source>
        <dbReference type="Proteomes" id="UP000608754"/>
    </source>
</evidence>
<dbReference type="GO" id="GO:0006304">
    <property type="term" value="P:DNA modification"/>
    <property type="evidence" value="ECO:0007669"/>
    <property type="project" value="InterPro"/>
</dbReference>
<feature type="coiled-coil region" evidence="6">
    <location>
        <begin position="774"/>
        <end position="801"/>
    </location>
</feature>
<dbReference type="GO" id="GO:0009007">
    <property type="term" value="F:site-specific DNA-methyltransferase (adenine-specific) activity"/>
    <property type="evidence" value="ECO:0007669"/>
    <property type="project" value="UniProtKB-EC"/>
</dbReference>
<dbReference type="Gene3D" id="3.40.50.150">
    <property type="entry name" value="Vaccinia Virus protein VP39"/>
    <property type="match status" value="2"/>
</dbReference>
<gene>
    <name evidence="10" type="ORF">IM532_02790</name>
</gene>
<evidence type="ECO:0000259" key="8">
    <source>
        <dbReference type="Pfam" id="PF23653"/>
    </source>
</evidence>
<dbReference type="Pfam" id="PF23653">
    <property type="entry name" value="DUF7149"/>
    <property type="match status" value="1"/>
</dbReference>
<proteinExistence type="predicted"/>
<dbReference type="InterPro" id="IPR056716">
    <property type="entry name" value="DUF7814"/>
</dbReference>
<dbReference type="PANTHER" id="PTHR33841">
    <property type="entry name" value="DNA METHYLTRANSFERASE YEEA-RELATED"/>
    <property type="match status" value="1"/>
</dbReference>
<dbReference type="PANTHER" id="PTHR33841:SF1">
    <property type="entry name" value="DNA METHYLTRANSFERASE A"/>
    <property type="match status" value="1"/>
</dbReference>
<feature type="domain" description="DUF7149" evidence="8">
    <location>
        <begin position="6"/>
        <end position="239"/>
    </location>
</feature>
<dbReference type="InterPro" id="IPR002052">
    <property type="entry name" value="DNA_methylase_N6_adenine_CS"/>
</dbReference>
<comment type="caution">
    <text evidence="10">The sequence shown here is derived from an EMBL/GenBank/DDBJ whole genome shotgun (WGS) entry which is preliminary data.</text>
</comment>
<dbReference type="GO" id="GO:0032259">
    <property type="term" value="P:methylation"/>
    <property type="evidence" value="ECO:0007669"/>
    <property type="project" value="UniProtKB-KW"/>
</dbReference>
<keyword evidence="3" id="KW-0808">Transferase</keyword>
<dbReference type="Proteomes" id="UP000608754">
    <property type="component" value="Unassembled WGS sequence"/>
</dbReference>
<dbReference type="InterPro" id="IPR029063">
    <property type="entry name" value="SAM-dependent_MTases_sf"/>
</dbReference>
<keyword evidence="11" id="KW-1185">Reference proteome</keyword>
<evidence type="ECO:0000313" key="10">
    <source>
        <dbReference type="EMBL" id="MBF0596399.1"/>
    </source>
</evidence>
<dbReference type="EMBL" id="JADGIK010000002">
    <property type="protein sequence ID" value="MBF0596399.1"/>
    <property type="molecule type" value="Genomic_DNA"/>
</dbReference>
<organism evidence="10 11">
    <name type="scientific">Faecalibacter rhinopitheci</name>
    <dbReference type="NCBI Taxonomy" id="2779678"/>
    <lineage>
        <taxon>Bacteria</taxon>
        <taxon>Pseudomonadati</taxon>
        <taxon>Bacteroidota</taxon>
        <taxon>Flavobacteriia</taxon>
        <taxon>Flavobacteriales</taxon>
        <taxon>Weeksellaceae</taxon>
        <taxon>Faecalibacter</taxon>
    </lineage>
</organism>
<dbReference type="Pfam" id="PF25120">
    <property type="entry name" value="DUF7814"/>
    <property type="match status" value="1"/>
</dbReference>
<keyword evidence="6" id="KW-0175">Coiled coil</keyword>
<sequence length="1253" mass="146007">MKMVTIVKALNPAYRQFKPIRKDVDNFKSELLACLESIEISDNRNESEEHLKEPIKRFLTNTFYQKNLINTKDRIDLAIYLDNTAKSDVGVIIEAKRPSNKAEFISTTNINKKALQEVLLYYLRERIDYKNNNIKQIIVTNGFEWFFFKGEDFYDHFYKNAELAKEYARFRDGLKDTAKNELFYKEIAATYIEKVKDVLPYIHVKLDSKEITKYNDTKISNLYKLFSDTHLLGKAFGNDSNKLNSDFYKELLHIIGLEEIKEKTGSKKVIVRKEVKERDYASILENTIFTLEDKNYLDRVTHIPNSPEKAFNVGLELCINWINRILFLKLLESQLVSYNKSKDYKFLNFDFLNGYDALNDLFFSALAKPLNERHDKYKERFKHIPYLNSSLFEHSEMERLTFDITALKDEEMQVYSGTVLKDNNGKKLTGKLNTLDYIFRFLDAYDFSADANTDIEEEQNGKTLINASVLGLIFEKINGYKDGSFYTPGYITMFMCKEAIREAVVDKFKDEHHSSIETFDDVKDYCENFFKKDDRIKFNNTINNLKICDPAVGSGHFLVSALNELIAVKSELGILANEQGEKIPCEVTVENDELYIAYNEGELFEYNRQDVNSLRIQKTLFHEKQTLIENCLFGVDINPNSVNICRLRLWIELLKNAYYTSEGELQTLPNIDINIKCGNSLVSRFKLDDSLKQAFKNKEVGYSIEDYKAAVSEYKQTNSKAKKGEVETIIRNIKNNFRTTLDAKIKEKISKAIGEFENEKLRLDNLVLFGEKIKKADKDNLKKLKLKAEKLEKEKQEILDNVMFQNSFEWRFEFPEVLADDGSYLGFDVIIGNPPYIQLQKMKEASEMLQKLGYASFARTGDIYSLFYELGNNILNINGCLIFITSNKWMRAAYGESLRQYFIEKTNPKILIDFGGIQIFDSATVDTNILMFKKQQNQHQTLACIVKEKVINNLGDYFSQNQTLTDFNSPESWVVLSPIEQSIKAKIEAVGTPLKDWDIRINYGIKTGFNDAFIIDGKKREELINQDPKSAEIIRPLLRGRDIKRYSYDFADLYLLYIPWHFPLHKDPNIKGASLEAEEAFKNQYPAIYNHLLKFKTELSNRNQAETGIRYEWYALQRWGANYMDDFFQQKILFQEMVQESSFVLDIEGKFLCLDTARFIIGKDLNILLLLMNSKLFFFSIKYFYGGGGLGENGIRMKHTFFNKFHISNSLKDYKDLINEYLNEPVKNTFLIDELIYQNYNLSVEEIEFINSQ</sequence>
<reference evidence="10" key="1">
    <citation type="submission" date="2020-10" db="EMBL/GenBank/DDBJ databases">
        <authorList>
            <person name="Lu T."/>
            <person name="Wang Q."/>
            <person name="Han X."/>
        </authorList>
    </citation>
    <scope>NUCLEOTIDE SEQUENCE</scope>
    <source>
        <strain evidence="10">WQ 117</strain>
    </source>
</reference>
<evidence type="ECO:0000256" key="4">
    <source>
        <dbReference type="ARBA" id="ARBA00022691"/>
    </source>
</evidence>
<dbReference type="AlphaFoldDB" id="A0A8J7FNL3"/>
<comment type="catalytic activity">
    <reaction evidence="5">
        <text>a 2'-deoxyadenosine in DNA + S-adenosyl-L-methionine = an N(6)-methyl-2'-deoxyadenosine in DNA + S-adenosyl-L-homocysteine + H(+)</text>
        <dbReference type="Rhea" id="RHEA:15197"/>
        <dbReference type="Rhea" id="RHEA-COMP:12418"/>
        <dbReference type="Rhea" id="RHEA-COMP:12419"/>
        <dbReference type="ChEBI" id="CHEBI:15378"/>
        <dbReference type="ChEBI" id="CHEBI:57856"/>
        <dbReference type="ChEBI" id="CHEBI:59789"/>
        <dbReference type="ChEBI" id="CHEBI:90615"/>
        <dbReference type="ChEBI" id="CHEBI:90616"/>
        <dbReference type="EC" id="2.1.1.72"/>
    </reaction>
</comment>
<evidence type="ECO:0000259" key="7">
    <source>
        <dbReference type="Pfam" id="PF07669"/>
    </source>
</evidence>
<dbReference type="SUPFAM" id="SSF53335">
    <property type="entry name" value="S-adenosyl-L-methionine-dependent methyltransferases"/>
    <property type="match status" value="1"/>
</dbReference>
<protein>
    <recommendedName>
        <fullName evidence="1">site-specific DNA-methyltransferase (adenine-specific)</fullName>
        <ecNumber evidence="1">2.1.1.72</ecNumber>
    </recommendedName>
</protein>
<evidence type="ECO:0000256" key="6">
    <source>
        <dbReference type="SAM" id="Coils"/>
    </source>
</evidence>
<accession>A0A8J7FNL3</accession>
<feature type="domain" description="DUF7814" evidence="9">
    <location>
        <begin position="240"/>
        <end position="465"/>
    </location>
</feature>
<dbReference type="Pfam" id="PF07669">
    <property type="entry name" value="Eco57I"/>
    <property type="match status" value="1"/>
</dbReference>
<dbReference type="PROSITE" id="PS00092">
    <property type="entry name" value="N6_MTASE"/>
    <property type="match status" value="1"/>
</dbReference>
<dbReference type="InterPro" id="IPR055573">
    <property type="entry name" value="DUF7149"/>
</dbReference>
<feature type="domain" description="Type II methyltransferase M.TaqI-like" evidence="7">
    <location>
        <begin position="630"/>
        <end position="920"/>
    </location>
</feature>
<evidence type="ECO:0000256" key="5">
    <source>
        <dbReference type="ARBA" id="ARBA00047942"/>
    </source>
</evidence>
<dbReference type="InterPro" id="IPR050953">
    <property type="entry name" value="N4_N6_ade-DNA_methylase"/>
</dbReference>
<dbReference type="RefSeq" id="WP_194181935.1">
    <property type="nucleotide sequence ID" value="NZ_JADGIK010000002.1"/>
</dbReference>
<evidence type="ECO:0000259" key="9">
    <source>
        <dbReference type="Pfam" id="PF25120"/>
    </source>
</evidence>
<dbReference type="GO" id="GO:0003676">
    <property type="term" value="F:nucleic acid binding"/>
    <property type="evidence" value="ECO:0007669"/>
    <property type="project" value="InterPro"/>
</dbReference>
<evidence type="ECO:0000256" key="2">
    <source>
        <dbReference type="ARBA" id="ARBA00022603"/>
    </source>
</evidence>
<evidence type="ECO:0000256" key="1">
    <source>
        <dbReference type="ARBA" id="ARBA00011900"/>
    </source>
</evidence>
<keyword evidence="4" id="KW-0949">S-adenosyl-L-methionine</keyword>
<evidence type="ECO:0000256" key="3">
    <source>
        <dbReference type="ARBA" id="ARBA00022679"/>
    </source>
</evidence>